<proteinExistence type="predicted"/>
<keyword evidence="1" id="KW-0812">Transmembrane</keyword>
<organism evidence="2 3">
    <name type="scientific">Erythrobacter aureus</name>
    <dbReference type="NCBI Taxonomy" id="2182384"/>
    <lineage>
        <taxon>Bacteria</taxon>
        <taxon>Pseudomonadati</taxon>
        <taxon>Pseudomonadota</taxon>
        <taxon>Alphaproteobacteria</taxon>
        <taxon>Sphingomonadales</taxon>
        <taxon>Erythrobacteraceae</taxon>
        <taxon>Erythrobacter/Porphyrobacter group</taxon>
        <taxon>Erythrobacter</taxon>
    </lineage>
</organism>
<keyword evidence="1" id="KW-0472">Membrane</keyword>
<feature type="transmembrane region" description="Helical" evidence="1">
    <location>
        <begin position="289"/>
        <end position="314"/>
    </location>
</feature>
<feature type="transmembrane region" description="Helical" evidence="1">
    <location>
        <begin position="47"/>
        <end position="69"/>
    </location>
</feature>
<keyword evidence="3" id="KW-1185">Reference proteome</keyword>
<dbReference type="Proteomes" id="UP000254508">
    <property type="component" value="Chromosome"/>
</dbReference>
<dbReference type="KEGG" id="err:DVR09_06960"/>
<feature type="transmembrane region" description="Helical" evidence="1">
    <location>
        <begin position="115"/>
        <end position="135"/>
    </location>
</feature>
<evidence type="ECO:0000313" key="2">
    <source>
        <dbReference type="EMBL" id="AXK42113.1"/>
    </source>
</evidence>
<dbReference type="RefSeq" id="WP_115416296.1">
    <property type="nucleotide sequence ID" value="NZ_CP031357.1"/>
</dbReference>
<feature type="transmembrane region" description="Helical" evidence="1">
    <location>
        <begin position="81"/>
        <end position="103"/>
    </location>
</feature>
<gene>
    <name evidence="2" type="ORF">DVR09_06960</name>
</gene>
<reference evidence="3" key="1">
    <citation type="submission" date="2018-07" db="EMBL/GenBank/DDBJ databases">
        <title>Genome sequence of Erythrobacter strain YH-07, an antagonistic bacterium isolated from Yellow Sea.</title>
        <authorList>
            <person name="Tang T."/>
            <person name="Liu Q."/>
            <person name="Sun X."/>
        </authorList>
    </citation>
    <scope>NUCLEOTIDE SEQUENCE [LARGE SCALE GENOMIC DNA]</scope>
    <source>
        <strain evidence="3">YH-07</strain>
    </source>
</reference>
<feature type="transmembrane region" description="Helical" evidence="1">
    <location>
        <begin position="264"/>
        <end position="282"/>
    </location>
</feature>
<dbReference type="EMBL" id="CP031357">
    <property type="protein sequence ID" value="AXK42113.1"/>
    <property type="molecule type" value="Genomic_DNA"/>
</dbReference>
<name>A0A345YDW1_9SPHN</name>
<evidence type="ECO:0000313" key="3">
    <source>
        <dbReference type="Proteomes" id="UP000254508"/>
    </source>
</evidence>
<feature type="transmembrane region" description="Helical" evidence="1">
    <location>
        <begin position="147"/>
        <end position="164"/>
    </location>
</feature>
<dbReference type="AlphaFoldDB" id="A0A345YDW1"/>
<sequence length="345" mass="38190">MTRSTRSILLAAGLLIGFQIGMMAYEQLAFGWPFAREEAPLHSGWHWMRRSISAALCAALVLALARPGLRAEPLSHGARRLTRLVVALTVAATILLAASPRIYALVGAEDGAIEWFSALLLFGASGFMVARFLDLWRADRALPYRRLHLLGAAGFALLFLLMGGEEVSWFQRQIGFDTPESVAARNWQGEFNLHNFQTDLTELVLYSGTGLFLMLLPLIRESDAARWPFVQPFAALLPDRTVAAISAPMLVFTYSHWTLLPVQAAFWIGLFACIAFAGSAVATRERALWIGLAVWIAIGQLIHLLLGPTMLMMFDSSEYRELFLSLGLAAYAFRQWQSGGRLTQT</sequence>
<evidence type="ECO:0000256" key="1">
    <source>
        <dbReference type="SAM" id="Phobius"/>
    </source>
</evidence>
<keyword evidence="1" id="KW-1133">Transmembrane helix</keyword>
<accession>A0A345YDW1</accession>
<protein>
    <submittedName>
        <fullName evidence="2">Uncharacterized protein</fullName>
    </submittedName>
</protein>
<dbReference type="OrthoDB" id="7067875at2"/>